<evidence type="ECO:0000256" key="2">
    <source>
        <dbReference type="ARBA" id="ARBA00022679"/>
    </source>
</evidence>
<evidence type="ECO:0000256" key="1">
    <source>
        <dbReference type="ARBA" id="ARBA00022603"/>
    </source>
</evidence>
<dbReference type="SUPFAM" id="SSF53335">
    <property type="entry name" value="S-adenosyl-L-methionine-dependent methyltransferases"/>
    <property type="match status" value="1"/>
</dbReference>
<evidence type="ECO:0000256" key="4">
    <source>
        <dbReference type="ARBA" id="ARBA00022756"/>
    </source>
</evidence>
<dbReference type="InterPro" id="IPR029063">
    <property type="entry name" value="SAM-dependent_MTases_sf"/>
</dbReference>
<keyword evidence="4" id="KW-0093">Biotin biosynthesis</keyword>
<name>J9FIK5_9ZZZZ</name>
<dbReference type="GO" id="GO:0009102">
    <property type="term" value="P:biotin biosynthetic process"/>
    <property type="evidence" value="ECO:0007669"/>
    <property type="project" value="UniProtKB-KW"/>
</dbReference>
<dbReference type="GO" id="GO:0032259">
    <property type="term" value="P:methylation"/>
    <property type="evidence" value="ECO:0007669"/>
    <property type="project" value="UniProtKB-KW"/>
</dbReference>
<dbReference type="CDD" id="cd02440">
    <property type="entry name" value="AdoMet_MTases"/>
    <property type="match status" value="1"/>
</dbReference>
<proteinExistence type="inferred from homology"/>
<sequence>MNNNEQTLCIDKQWVARCFAHSRNTYEKEACVQRQVAEKMMRLLLAAWQNLTITTLPERVVEVGCGTGSFSRLLADRLQPTSLLLNDLCPEMEECLLDVCSLPFTSFLPGDAENMVIPEKTQLIASCSTIQWFHHPQVFFEHCHQALDADGWLAFSTFGKENLYEIKELTGSGLYYQTLEEHKQLLKPIFQVVHAEEEVVKLNFSTPLDVLKHLKKTGVTGTEKRVWSPGRLQRFCQKYLEKFSTGPQSVSLTYHPIYIIAKKL</sequence>
<dbReference type="EMBL" id="AMCI01006467">
    <property type="protein sequence ID" value="EJW94268.1"/>
    <property type="molecule type" value="Genomic_DNA"/>
</dbReference>
<dbReference type="AlphaFoldDB" id="J9FIK5"/>
<evidence type="ECO:0000313" key="5">
    <source>
        <dbReference type="EMBL" id="EJW94268.1"/>
    </source>
</evidence>
<gene>
    <name evidence="5" type="ORF">EVA_17628</name>
</gene>
<dbReference type="Pfam" id="PF13489">
    <property type="entry name" value="Methyltransf_23"/>
    <property type="match status" value="1"/>
</dbReference>
<reference evidence="5" key="1">
    <citation type="journal article" date="2012" name="PLoS ONE">
        <title>Gene sets for utilization of primary and secondary nutrition supplies in the distal gut of endangered iberian lynx.</title>
        <authorList>
            <person name="Alcaide M."/>
            <person name="Messina E."/>
            <person name="Richter M."/>
            <person name="Bargiela R."/>
            <person name="Peplies J."/>
            <person name="Huws S.A."/>
            <person name="Newbold C.J."/>
            <person name="Golyshin P.N."/>
            <person name="Simon M.A."/>
            <person name="Lopez G."/>
            <person name="Yakimov M.M."/>
            <person name="Ferrer M."/>
        </authorList>
    </citation>
    <scope>NUCLEOTIDE SEQUENCE</scope>
</reference>
<dbReference type="Gene3D" id="3.40.50.150">
    <property type="entry name" value="Vaccinia Virus protein VP39"/>
    <property type="match status" value="1"/>
</dbReference>
<dbReference type="GO" id="GO:0010340">
    <property type="term" value="F:carboxyl-O-methyltransferase activity"/>
    <property type="evidence" value="ECO:0007669"/>
    <property type="project" value="InterPro"/>
</dbReference>
<keyword evidence="3" id="KW-0949">S-adenosyl-L-methionine</keyword>
<protein>
    <submittedName>
        <fullName evidence="5">Biotin synthesis protein BioC</fullName>
    </submittedName>
</protein>
<dbReference type="InterPro" id="IPR011814">
    <property type="entry name" value="BioC"/>
</dbReference>
<accession>J9FIK5</accession>
<organism evidence="5">
    <name type="scientific">gut metagenome</name>
    <dbReference type="NCBI Taxonomy" id="749906"/>
    <lineage>
        <taxon>unclassified sequences</taxon>
        <taxon>metagenomes</taxon>
        <taxon>organismal metagenomes</taxon>
    </lineage>
</organism>
<dbReference type="HAMAP" id="MF_00835">
    <property type="entry name" value="BioC"/>
    <property type="match status" value="1"/>
</dbReference>
<evidence type="ECO:0000256" key="3">
    <source>
        <dbReference type="ARBA" id="ARBA00022691"/>
    </source>
</evidence>
<comment type="caution">
    <text evidence="5">The sequence shown here is derived from an EMBL/GenBank/DDBJ whole genome shotgun (WGS) entry which is preliminary data.</text>
</comment>
<dbReference type="NCBIfam" id="TIGR02072">
    <property type="entry name" value="BioC"/>
    <property type="match status" value="1"/>
</dbReference>
<keyword evidence="2" id="KW-0808">Transferase</keyword>
<keyword evidence="1" id="KW-0489">Methyltransferase</keyword>